<dbReference type="SUPFAM" id="SSF47446">
    <property type="entry name" value="Signal peptide-binding domain"/>
    <property type="match status" value="1"/>
</dbReference>
<dbReference type="GO" id="GO:0005525">
    <property type="term" value="F:GTP binding"/>
    <property type="evidence" value="ECO:0007669"/>
    <property type="project" value="InterPro"/>
</dbReference>
<feature type="non-terminal residue" evidence="2">
    <location>
        <position position="1"/>
    </location>
</feature>
<comment type="caution">
    <text evidence="2">The sequence shown here is derived from an EMBL/GenBank/DDBJ whole genome shotgun (WGS) entry which is preliminary data.</text>
</comment>
<dbReference type="EMBL" id="BARW01019320">
    <property type="protein sequence ID" value="GAI93932.1"/>
    <property type="molecule type" value="Genomic_DNA"/>
</dbReference>
<evidence type="ECO:0000259" key="1">
    <source>
        <dbReference type="Pfam" id="PF02978"/>
    </source>
</evidence>
<reference evidence="2" key="1">
    <citation type="journal article" date="2014" name="Front. Microbiol.">
        <title>High frequency of phylogenetically diverse reductive dehalogenase-homologous genes in deep subseafloor sedimentary metagenomes.</title>
        <authorList>
            <person name="Kawai M."/>
            <person name="Futagami T."/>
            <person name="Toyoda A."/>
            <person name="Takaki Y."/>
            <person name="Nishi S."/>
            <person name="Hori S."/>
            <person name="Arai W."/>
            <person name="Tsubouchi T."/>
            <person name="Morono Y."/>
            <person name="Uchiyama I."/>
            <person name="Ito T."/>
            <person name="Fujiyama A."/>
            <person name="Inagaki F."/>
            <person name="Takami H."/>
        </authorList>
    </citation>
    <scope>NUCLEOTIDE SEQUENCE</scope>
    <source>
        <strain evidence="2">Expedition CK06-06</strain>
    </source>
</reference>
<accession>X1SLJ8</accession>
<dbReference type="Pfam" id="PF02978">
    <property type="entry name" value="SRP_SPB"/>
    <property type="match status" value="1"/>
</dbReference>
<evidence type="ECO:0000313" key="2">
    <source>
        <dbReference type="EMBL" id="GAI93932.1"/>
    </source>
</evidence>
<dbReference type="AlphaFoldDB" id="X1SLJ8"/>
<proteinExistence type="predicted"/>
<name>X1SLJ8_9ZZZZ</name>
<dbReference type="InterPro" id="IPR022941">
    <property type="entry name" value="SRP54"/>
</dbReference>
<sequence length="93" mass="10714">EMIPGFKGNIPDDAANTKDMEKKEAIILSMTKNERKNHRIIGPSRRKRIAKGSGVSVFDVNKLIKQFEKTRLMMKKMVKNKKYQSKMLSQFGV</sequence>
<protein>
    <recommendedName>
        <fullName evidence="1">Signal recognition particle SRP54 subunit M-domain domain-containing protein</fullName>
    </recommendedName>
</protein>
<dbReference type="GO" id="GO:0008312">
    <property type="term" value="F:7S RNA binding"/>
    <property type="evidence" value="ECO:0007669"/>
    <property type="project" value="InterPro"/>
</dbReference>
<dbReference type="PANTHER" id="PTHR11564">
    <property type="entry name" value="SIGNAL RECOGNITION PARTICLE 54K PROTEIN SRP54"/>
    <property type="match status" value="1"/>
</dbReference>
<dbReference type="GO" id="GO:0048500">
    <property type="term" value="C:signal recognition particle"/>
    <property type="evidence" value="ECO:0007669"/>
    <property type="project" value="InterPro"/>
</dbReference>
<dbReference type="GO" id="GO:0003924">
    <property type="term" value="F:GTPase activity"/>
    <property type="evidence" value="ECO:0007669"/>
    <property type="project" value="InterPro"/>
</dbReference>
<gene>
    <name evidence="2" type="ORF">S12H4_32878</name>
</gene>
<dbReference type="GO" id="GO:0006614">
    <property type="term" value="P:SRP-dependent cotranslational protein targeting to membrane"/>
    <property type="evidence" value="ECO:0007669"/>
    <property type="project" value="InterPro"/>
</dbReference>
<organism evidence="2">
    <name type="scientific">marine sediment metagenome</name>
    <dbReference type="NCBI Taxonomy" id="412755"/>
    <lineage>
        <taxon>unclassified sequences</taxon>
        <taxon>metagenomes</taxon>
        <taxon>ecological metagenomes</taxon>
    </lineage>
</organism>
<dbReference type="InterPro" id="IPR036891">
    <property type="entry name" value="Signal_recog_part_SRP54_M_sf"/>
</dbReference>
<feature type="domain" description="Signal recognition particle SRP54 subunit M-domain" evidence="1">
    <location>
        <begin position="1"/>
        <end position="74"/>
    </location>
</feature>
<dbReference type="Gene3D" id="1.10.260.30">
    <property type="entry name" value="Signal recognition particle, SRP54 subunit, M-domain"/>
    <property type="match status" value="1"/>
</dbReference>
<dbReference type="InterPro" id="IPR004125">
    <property type="entry name" value="Signal_recog_particle_SRP54_M"/>
</dbReference>
<dbReference type="PANTHER" id="PTHR11564:SF5">
    <property type="entry name" value="SIGNAL RECOGNITION PARTICLE SUBUNIT SRP54"/>
    <property type="match status" value="1"/>
</dbReference>